<dbReference type="InterPro" id="IPR040353">
    <property type="entry name" value="FLX/FLX-like"/>
</dbReference>
<accession>A0A7J7LCD7</accession>
<keyword evidence="3" id="KW-0221">Differentiation</keyword>
<organism evidence="8 9">
    <name type="scientific">Kingdonia uniflora</name>
    <dbReference type="NCBI Taxonomy" id="39325"/>
    <lineage>
        <taxon>Eukaryota</taxon>
        <taxon>Viridiplantae</taxon>
        <taxon>Streptophyta</taxon>
        <taxon>Embryophyta</taxon>
        <taxon>Tracheophyta</taxon>
        <taxon>Spermatophyta</taxon>
        <taxon>Magnoliopsida</taxon>
        <taxon>Ranunculales</taxon>
        <taxon>Circaeasteraceae</taxon>
        <taxon>Kingdonia</taxon>
    </lineage>
</organism>
<feature type="region of interest" description="Disordered" evidence="7">
    <location>
        <begin position="1"/>
        <end position="36"/>
    </location>
</feature>
<comment type="similarity">
    <text evidence="1">Belongs to the FLX family.</text>
</comment>
<evidence type="ECO:0000256" key="7">
    <source>
        <dbReference type="SAM" id="MobiDB-lite"/>
    </source>
</evidence>
<evidence type="ECO:0000256" key="3">
    <source>
        <dbReference type="ARBA" id="ARBA00022782"/>
    </source>
</evidence>
<name>A0A7J7LCD7_9MAGN</name>
<comment type="caution">
    <text evidence="8">The sequence shown here is derived from an EMBL/GenBank/DDBJ whole genome shotgun (WGS) entry which is preliminary data.</text>
</comment>
<keyword evidence="2" id="KW-0217">Developmental protein</keyword>
<dbReference type="OrthoDB" id="1899348at2759"/>
<keyword evidence="4 6" id="KW-0175">Coiled coil</keyword>
<gene>
    <name evidence="8" type="ORF">GIB67_000248</name>
</gene>
<evidence type="ECO:0000256" key="1">
    <source>
        <dbReference type="ARBA" id="ARBA00005405"/>
    </source>
</evidence>
<evidence type="ECO:0000313" key="8">
    <source>
        <dbReference type="EMBL" id="KAF6140200.1"/>
    </source>
</evidence>
<evidence type="ECO:0000256" key="2">
    <source>
        <dbReference type="ARBA" id="ARBA00022473"/>
    </source>
</evidence>
<dbReference type="PANTHER" id="PTHR33405:SF18">
    <property type="entry name" value="PROTEIN FLX-LIKE 4"/>
    <property type="match status" value="1"/>
</dbReference>
<keyword evidence="9" id="KW-1185">Reference proteome</keyword>
<keyword evidence="5" id="KW-0287">Flowering</keyword>
<protein>
    <submittedName>
        <fullName evidence="8">Uncharacterized protein</fullName>
    </submittedName>
</protein>
<dbReference type="PANTHER" id="PTHR33405">
    <property type="entry name" value="PROTEIN FLX-LIKE 2"/>
    <property type="match status" value="1"/>
</dbReference>
<evidence type="ECO:0000256" key="5">
    <source>
        <dbReference type="ARBA" id="ARBA00023089"/>
    </source>
</evidence>
<reference evidence="8 9" key="1">
    <citation type="journal article" date="2020" name="IScience">
        <title>Genome Sequencing of the Endangered Kingdonia uniflora (Circaeasteraceae, Ranunculales) Reveals Potential Mechanisms of Evolutionary Specialization.</title>
        <authorList>
            <person name="Sun Y."/>
            <person name="Deng T."/>
            <person name="Zhang A."/>
            <person name="Moore M.J."/>
            <person name="Landis J.B."/>
            <person name="Lin N."/>
            <person name="Zhang H."/>
            <person name="Zhang X."/>
            <person name="Huang J."/>
            <person name="Zhang X."/>
            <person name="Sun H."/>
            <person name="Wang H."/>
        </authorList>
    </citation>
    <scope>NUCLEOTIDE SEQUENCE [LARGE SCALE GENOMIC DNA]</scope>
    <source>
        <strain evidence="8">TB1705</strain>
        <tissue evidence="8">Leaf</tissue>
    </source>
</reference>
<evidence type="ECO:0000313" key="9">
    <source>
        <dbReference type="Proteomes" id="UP000541444"/>
    </source>
</evidence>
<evidence type="ECO:0000256" key="4">
    <source>
        <dbReference type="ARBA" id="ARBA00023054"/>
    </source>
</evidence>
<dbReference type="GO" id="GO:0030154">
    <property type="term" value="P:cell differentiation"/>
    <property type="evidence" value="ECO:0007669"/>
    <property type="project" value="UniProtKB-KW"/>
</dbReference>
<dbReference type="GO" id="GO:0009908">
    <property type="term" value="P:flower development"/>
    <property type="evidence" value="ECO:0007669"/>
    <property type="project" value="UniProtKB-KW"/>
</dbReference>
<evidence type="ECO:0000256" key="6">
    <source>
        <dbReference type="SAM" id="Coils"/>
    </source>
</evidence>
<dbReference type="AlphaFoldDB" id="A0A7J7LCD7"/>
<feature type="coiled-coil region" evidence="6">
    <location>
        <begin position="44"/>
        <end position="85"/>
    </location>
</feature>
<dbReference type="Proteomes" id="UP000541444">
    <property type="component" value="Unassembled WGS sequence"/>
</dbReference>
<proteinExistence type="inferred from homology"/>
<dbReference type="EMBL" id="JACGCM010002394">
    <property type="protein sequence ID" value="KAF6140200.1"/>
    <property type="molecule type" value="Genomic_DNA"/>
</dbReference>
<sequence length="104" mass="11762">MASRGPYPSAFEGHSIQPPGMMRHGPFPGVSPDGHRSLEHIFEAERLTRENRRLAATQVDHQRELVAAQQEVQRLKAHIGSTQTESDIQIRILLEKIKKMEADI</sequence>